<dbReference type="WBParaSite" id="BXY_1125100.1">
    <property type="protein sequence ID" value="BXY_1125100.1"/>
    <property type="gene ID" value="BXY_1125100"/>
</dbReference>
<feature type="transmembrane region" description="Helical" evidence="1">
    <location>
        <begin position="131"/>
        <end position="155"/>
    </location>
</feature>
<keyword evidence="1" id="KW-0812">Transmembrane</keyword>
<dbReference type="Proteomes" id="UP000095284">
    <property type="component" value="Unplaced"/>
</dbReference>
<evidence type="ECO:0000256" key="1">
    <source>
        <dbReference type="SAM" id="Phobius"/>
    </source>
</evidence>
<keyword evidence="1" id="KW-0472">Membrane</keyword>
<dbReference type="AlphaFoldDB" id="A0A1I7SDZ3"/>
<evidence type="ECO:0000313" key="3">
    <source>
        <dbReference type="WBParaSite" id="BXY_1125100.1"/>
    </source>
</evidence>
<accession>A0A1I7SDZ3</accession>
<name>A0A1I7SDZ3_BURXY</name>
<proteinExistence type="predicted"/>
<organism evidence="2 3">
    <name type="scientific">Bursaphelenchus xylophilus</name>
    <name type="common">Pinewood nematode worm</name>
    <name type="synonym">Aphelenchoides xylophilus</name>
    <dbReference type="NCBI Taxonomy" id="6326"/>
    <lineage>
        <taxon>Eukaryota</taxon>
        <taxon>Metazoa</taxon>
        <taxon>Ecdysozoa</taxon>
        <taxon>Nematoda</taxon>
        <taxon>Chromadorea</taxon>
        <taxon>Rhabditida</taxon>
        <taxon>Tylenchina</taxon>
        <taxon>Tylenchomorpha</taxon>
        <taxon>Aphelenchoidea</taxon>
        <taxon>Aphelenchoididae</taxon>
        <taxon>Bursaphelenchus</taxon>
    </lineage>
</organism>
<reference evidence="3" key="1">
    <citation type="submission" date="2016-11" db="UniProtKB">
        <authorList>
            <consortium name="WormBaseParasite"/>
        </authorList>
    </citation>
    <scope>IDENTIFICATION</scope>
</reference>
<sequence>MLEFTLDIAQEDLWKINRCFLCYILLSYLFAMYLLAVLFVIINDYRLDAKATFCKDFCSSPNQDLIQAIRPVVRQLRTYGASKSAIISHLSKYKLMDTELEEVFEEPISRRIDHLLVYYSKKLNTSQLFSIFWYPLYTLAIFYFFLQSMIIYSVISNDIVEEKLDSDLKKLWRTSSKFFNDFFDE</sequence>
<feature type="transmembrane region" description="Helical" evidence="1">
    <location>
        <begin position="20"/>
        <end position="42"/>
    </location>
</feature>
<keyword evidence="1" id="KW-1133">Transmembrane helix</keyword>
<protein>
    <submittedName>
        <fullName evidence="3">Calcium permeable stress-gated cation channel 1</fullName>
    </submittedName>
</protein>
<evidence type="ECO:0000313" key="2">
    <source>
        <dbReference type="Proteomes" id="UP000095284"/>
    </source>
</evidence>